<evidence type="ECO:0000313" key="8">
    <source>
        <dbReference type="Proteomes" id="UP000027361"/>
    </source>
</evidence>
<reference evidence="7 8" key="1">
    <citation type="submission" date="2014-05" db="EMBL/GenBank/DDBJ databases">
        <title>Draft genome sequence of a rare smut relative, Tilletiaria anomala UBC 951.</title>
        <authorList>
            <consortium name="DOE Joint Genome Institute"/>
            <person name="Toome M."/>
            <person name="Kuo A."/>
            <person name="Henrissat B."/>
            <person name="Lipzen A."/>
            <person name="Tritt A."/>
            <person name="Yoshinaga Y."/>
            <person name="Zane M."/>
            <person name="Barry K."/>
            <person name="Grigoriev I.V."/>
            <person name="Spatafora J.W."/>
            <person name="Aimea M.C."/>
        </authorList>
    </citation>
    <scope>NUCLEOTIDE SEQUENCE [LARGE SCALE GENOMIC DNA]</scope>
    <source>
        <strain evidence="7 8">UBC 951</strain>
    </source>
</reference>
<dbReference type="Pfam" id="PF02985">
    <property type="entry name" value="HEAT"/>
    <property type="match status" value="1"/>
</dbReference>
<feature type="region of interest" description="Disordered" evidence="5">
    <location>
        <begin position="622"/>
        <end position="661"/>
    </location>
</feature>
<feature type="region of interest" description="Disordered" evidence="5">
    <location>
        <begin position="316"/>
        <end position="474"/>
    </location>
</feature>
<comment type="caution">
    <text evidence="7">The sequence shown here is derived from an EMBL/GenBank/DDBJ whole genome shotgun (WGS) entry which is preliminary data.</text>
</comment>
<dbReference type="OrthoDB" id="5574975at2759"/>
<proteinExistence type="inferred from homology"/>
<accession>A0A066VFS9</accession>
<dbReference type="GO" id="GO:0006661">
    <property type="term" value="P:phosphatidylinositol biosynthetic process"/>
    <property type="evidence" value="ECO:0007669"/>
    <property type="project" value="InterPro"/>
</dbReference>
<dbReference type="OMA" id="QCYQHVS"/>
<dbReference type="GeneID" id="25266216"/>
<dbReference type="InParanoid" id="A0A066VFS9"/>
<feature type="region of interest" description="Disordered" evidence="5">
    <location>
        <begin position="1022"/>
        <end position="1091"/>
    </location>
</feature>
<dbReference type="PANTHER" id="PTHR16023:SF0">
    <property type="entry name" value="PROTEIN VAC14 HOMOLOG"/>
    <property type="match status" value="1"/>
</dbReference>
<dbReference type="SUPFAM" id="SSF48371">
    <property type="entry name" value="ARM repeat"/>
    <property type="match status" value="1"/>
</dbReference>
<evidence type="ECO:0000313" key="7">
    <source>
        <dbReference type="EMBL" id="KDN37415.1"/>
    </source>
</evidence>
<dbReference type="Pfam" id="PF12755">
    <property type="entry name" value="Vac14_Fab1_bd"/>
    <property type="match status" value="1"/>
</dbReference>
<feature type="compositionally biased region" description="Low complexity" evidence="5">
    <location>
        <begin position="963"/>
        <end position="984"/>
    </location>
</feature>
<gene>
    <name evidence="7" type="ORF">K437DRAFT_270869</name>
</gene>
<dbReference type="InterPro" id="IPR011989">
    <property type="entry name" value="ARM-like"/>
</dbReference>
<feature type="compositionally biased region" description="Polar residues" evidence="5">
    <location>
        <begin position="1022"/>
        <end position="1035"/>
    </location>
</feature>
<feature type="compositionally biased region" description="Low complexity" evidence="5">
    <location>
        <begin position="318"/>
        <end position="331"/>
    </location>
</feature>
<feature type="region of interest" description="Disordered" evidence="5">
    <location>
        <begin position="963"/>
        <end position="987"/>
    </location>
</feature>
<dbReference type="InterPro" id="IPR021841">
    <property type="entry name" value="VAC14_Fig4p-bd"/>
</dbReference>
<dbReference type="FunCoup" id="A0A066VFS9">
    <property type="interactions" value="542"/>
</dbReference>
<organism evidence="7 8">
    <name type="scientific">Tilletiaria anomala (strain ATCC 24038 / CBS 436.72 / UBC 951)</name>
    <dbReference type="NCBI Taxonomy" id="1037660"/>
    <lineage>
        <taxon>Eukaryota</taxon>
        <taxon>Fungi</taxon>
        <taxon>Dikarya</taxon>
        <taxon>Basidiomycota</taxon>
        <taxon>Ustilaginomycotina</taxon>
        <taxon>Exobasidiomycetes</taxon>
        <taxon>Georgefischeriales</taxon>
        <taxon>Tilletiariaceae</taxon>
        <taxon>Tilletiaria</taxon>
    </lineage>
</organism>
<feature type="compositionally biased region" description="Pro residues" evidence="5">
    <location>
        <begin position="575"/>
        <end position="587"/>
    </location>
</feature>
<comment type="similarity">
    <text evidence="2">Belongs to the VAC14 family.</text>
</comment>
<dbReference type="PANTHER" id="PTHR16023">
    <property type="entry name" value="TAX1 BINDING PROTEIN-RELATED"/>
    <property type="match status" value="1"/>
</dbReference>
<keyword evidence="8" id="KW-1185">Reference proteome</keyword>
<dbReference type="AlphaFoldDB" id="A0A066VFS9"/>
<feature type="region of interest" description="Disordered" evidence="5">
    <location>
        <begin position="574"/>
        <end position="609"/>
    </location>
</feature>
<feature type="compositionally biased region" description="Low complexity" evidence="5">
    <location>
        <begin position="381"/>
        <end position="401"/>
    </location>
</feature>
<feature type="domain" description="Vacuolar protein 14 C-terminal Fig4-binding" evidence="6">
    <location>
        <begin position="771"/>
        <end position="948"/>
    </location>
</feature>
<keyword evidence="3" id="KW-0677">Repeat</keyword>
<evidence type="ECO:0000256" key="2">
    <source>
        <dbReference type="ARBA" id="ARBA00010225"/>
    </source>
</evidence>
<comment type="subcellular location">
    <subcellularLocation>
        <location evidence="1">Endomembrane system</location>
    </subcellularLocation>
</comment>
<dbReference type="Gene3D" id="1.25.10.10">
    <property type="entry name" value="Leucine-rich Repeat Variant"/>
    <property type="match status" value="3"/>
</dbReference>
<evidence type="ECO:0000256" key="5">
    <source>
        <dbReference type="SAM" id="MobiDB-lite"/>
    </source>
</evidence>
<dbReference type="InterPro" id="IPR000357">
    <property type="entry name" value="HEAT"/>
</dbReference>
<dbReference type="Proteomes" id="UP000027361">
    <property type="component" value="Unassembled WGS sequence"/>
</dbReference>
<feature type="compositionally biased region" description="Acidic residues" evidence="5">
    <location>
        <begin position="464"/>
        <end position="473"/>
    </location>
</feature>
<protein>
    <submittedName>
        <fullName evidence="7">ARM repeat-containing protein</fullName>
    </submittedName>
</protein>
<feature type="compositionally biased region" description="Basic and acidic residues" evidence="5">
    <location>
        <begin position="450"/>
        <end position="463"/>
    </location>
</feature>
<dbReference type="STRING" id="1037660.A0A066VFS9"/>
<dbReference type="InterPro" id="IPR026825">
    <property type="entry name" value="Vac14"/>
</dbReference>
<feature type="compositionally biased region" description="Low complexity" evidence="5">
    <location>
        <begin position="419"/>
        <end position="437"/>
    </location>
</feature>
<dbReference type="GO" id="GO:0000329">
    <property type="term" value="C:fungal-type vacuole membrane"/>
    <property type="evidence" value="ECO:0007669"/>
    <property type="project" value="TreeGrafter"/>
</dbReference>
<evidence type="ECO:0000259" key="6">
    <source>
        <dbReference type="Pfam" id="PF11916"/>
    </source>
</evidence>
<dbReference type="GO" id="GO:0070772">
    <property type="term" value="C:PAS complex"/>
    <property type="evidence" value="ECO:0007669"/>
    <property type="project" value="InterPro"/>
</dbReference>
<dbReference type="Pfam" id="PF11916">
    <property type="entry name" value="Vac14_Fig4_bd"/>
    <property type="match status" value="1"/>
</dbReference>
<evidence type="ECO:0000256" key="1">
    <source>
        <dbReference type="ARBA" id="ARBA00004308"/>
    </source>
</evidence>
<dbReference type="HOGENOM" id="CLU_007740_0_1_1"/>
<dbReference type="EMBL" id="JMSN01000139">
    <property type="protein sequence ID" value="KDN37415.1"/>
    <property type="molecule type" value="Genomic_DNA"/>
</dbReference>
<dbReference type="RefSeq" id="XP_013240374.1">
    <property type="nucleotide sequence ID" value="XM_013384920.1"/>
</dbReference>
<sequence>MEAHIQKALLDRIYERRKAATLDLERQVREALVRGERSKIDTIVQQLCALLLSSSPNNVNARNGGLIGLAGLGIALGQEIAPYLQQVVPPILQCFIDPDSKIRYFACESFYNIAKVCKGEILIFFNEIFDALSKLAADSELSVKNGAELLDRLLKDIVCEAAPHYVSRTQDLSRIRAQQDARNGSISGDAELDVGRQKVAAERFSHLSFGEEALDRAQTDMVANKMFSLAQFIPLLSERIYVLSPFTRNFLVSWITVLDSIPQLELVSFLPAFLDGLLKYLSDPNTDVRVATANVLADFLQKIKDAAEKRERIRQHQRQQIEYAEAQQQQRSAKKEKDAAIDSPGTDGVQVAVQPRTRPNTIIKPVPRRKSANATTKVSLSASPTTGAASDAADSVSTSNAKSLEPSSQASPEDAASSTEPAPTAEADSAASATPDTGAQPEAPAGDQSIVERESAQDDRTSYDDEVEDDEEGTQIFEEPMLEDWVPGHEVRVNYAAILEILLNHISFPDEEIQATALHWISELLLVVPDVIVPFTPRIIPSILPLIAHHSPAIQAAANATNINLYRVIQQLPAPSQPPPSMPPPNRPLSSAAARESKDVKAPVSKMQVPPLSPRIRAQPLAAALEHESGRSSAADSATPKQTSFGSFASSPQPPPVSAFDGVDYPSNIEADLFDYHATVISLTLQLLDEHEETRVTALEWLLMLHQKAPRKILVMDDGTFPALLKTLSDPSEDVIKGDLRLLAQISSASEDTYFYSFMANLLSLFSTDRRLLETRGSLIIRQLCSSLHTERIFRTMAEILEREEDLEFASIMVQNLNIILVTSPELADFRKRLRNLETKDGSTLFSSLYRSWSHNAVATFSLCLLAQAYEHASNLLSIFADLEITVPLLIQIDKLVQLLESPVFTSLRLQLLEPERYPFLFKCLYGLLMLLPQSSAFATLRNRLNAVSSLGFLQTVPRASFPAGSSGTSGPGSASSSSAAGSTRSKMLGREDQIRWNELLLHFRSVQLRHERTRRAAMLASQASDRTFSLSPESAQHAGGASFPDRNGVYPPGPASQTGRRRVTGGGPSRRSSTASPLKSMRVGTLGNDSVPGSVQSHANSFFGFPSGVHSDVMPAETNSRPMSPGVGAGRRGAGAAAAVPAAAMRALPGSRYVSSSAAPGASSVGPR</sequence>
<keyword evidence="4" id="KW-0472">Membrane</keyword>
<name>A0A066VFS9_TILAU</name>
<dbReference type="GO" id="GO:0010008">
    <property type="term" value="C:endosome membrane"/>
    <property type="evidence" value="ECO:0007669"/>
    <property type="project" value="TreeGrafter"/>
</dbReference>
<feature type="compositionally biased region" description="Polar residues" evidence="5">
    <location>
        <begin position="631"/>
        <end position="651"/>
    </location>
</feature>
<evidence type="ECO:0000256" key="3">
    <source>
        <dbReference type="ARBA" id="ARBA00022737"/>
    </source>
</evidence>
<dbReference type="InterPro" id="IPR016024">
    <property type="entry name" value="ARM-type_fold"/>
</dbReference>
<evidence type="ECO:0000256" key="4">
    <source>
        <dbReference type="ARBA" id="ARBA00023136"/>
    </source>
</evidence>